<feature type="domain" description="Peptidase S1" evidence="17">
    <location>
        <begin position="986"/>
        <end position="1265"/>
    </location>
</feature>
<dbReference type="InterPro" id="IPR023395">
    <property type="entry name" value="MCP_dom_sf"/>
</dbReference>
<evidence type="ECO:0000256" key="3">
    <source>
        <dbReference type="ARBA" id="ARBA00022448"/>
    </source>
</evidence>
<dbReference type="InterPro" id="IPR033116">
    <property type="entry name" value="TRYPSIN_SER"/>
</dbReference>
<dbReference type="Proteomes" id="UP001158576">
    <property type="component" value="Chromosome PAR"/>
</dbReference>
<dbReference type="Pfam" id="PF15975">
    <property type="entry name" value="Flot"/>
    <property type="match status" value="1"/>
</dbReference>
<evidence type="ECO:0000256" key="15">
    <source>
        <dbReference type="SAM" id="Coils"/>
    </source>
</evidence>
<comment type="subcellular location">
    <subcellularLocation>
        <location evidence="1">Mitochondrion inner membrane</location>
        <topology evidence="1">Multi-pass membrane protein</topology>
    </subcellularLocation>
</comment>
<keyword evidence="4 12" id="KW-0420">Kringle</keyword>
<evidence type="ECO:0000259" key="17">
    <source>
        <dbReference type="PROSITE" id="PS50240"/>
    </source>
</evidence>
<keyword evidence="15" id="KW-0175">Coiled coil</keyword>
<evidence type="ECO:0000256" key="8">
    <source>
        <dbReference type="ARBA" id="ARBA00022989"/>
    </source>
</evidence>
<dbReference type="InterPro" id="IPR001314">
    <property type="entry name" value="Peptidase_S1A"/>
</dbReference>
<keyword evidence="14" id="KW-0720">Serine protease</keyword>
<evidence type="ECO:0000313" key="18">
    <source>
        <dbReference type="EMBL" id="CAG5077768.1"/>
    </source>
</evidence>
<evidence type="ECO:0000256" key="7">
    <source>
        <dbReference type="ARBA" id="ARBA00022792"/>
    </source>
</evidence>
<dbReference type="SUPFAM" id="SSF50494">
    <property type="entry name" value="Trypsin-like serine proteases"/>
    <property type="match status" value="1"/>
</dbReference>
<dbReference type="PROSITE" id="PS50240">
    <property type="entry name" value="TRYPSIN_DOM"/>
    <property type="match status" value="1"/>
</dbReference>
<evidence type="ECO:0000256" key="1">
    <source>
        <dbReference type="ARBA" id="ARBA00004448"/>
    </source>
</evidence>
<dbReference type="Gene3D" id="2.40.10.10">
    <property type="entry name" value="Trypsin-like serine proteases"/>
    <property type="match status" value="3"/>
</dbReference>
<dbReference type="PROSITE" id="PS00021">
    <property type="entry name" value="KRINGLE_1"/>
    <property type="match status" value="1"/>
</dbReference>
<evidence type="ECO:0000256" key="14">
    <source>
        <dbReference type="RuleBase" id="RU363034"/>
    </source>
</evidence>
<dbReference type="PROSITE" id="PS00134">
    <property type="entry name" value="TRYPSIN_HIS"/>
    <property type="match status" value="1"/>
</dbReference>
<evidence type="ECO:0000259" key="16">
    <source>
        <dbReference type="PROSITE" id="PS50070"/>
    </source>
</evidence>
<name>A0ABN7RLR2_OIKDI</name>
<dbReference type="Gene3D" id="3.30.479.30">
    <property type="entry name" value="Band 7 domain"/>
    <property type="match status" value="1"/>
</dbReference>
<dbReference type="InterPro" id="IPR013806">
    <property type="entry name" value="Kringle-like"/>
</dbReference>
<keyword evidence="19" id="KW-1185">Reference proteome</keyword>
<dbReference type="InterPro" id="IPR031905">
    <property type="entry name" value="Flotillin_C"/>
</dbReference>
<sequence length="1300" mass="144613">MNNTSLGEKFCINAVACTLATTVTHPIELVKTRMQLQGELTKSYHKTYTSTSKSAVLIVKSDGFRALWSGLSAGLMYQVVMNGSRLTLFDNLSAVGVPALPAGMLSGAVGGGVGSPFYLLKTQQQALSNLNVGSQHKEANVPMLQWFRKEVGEGGIARIWRGSPAQIARVTVGSGAQLTSFTKSKELLGPVFEGNWFLTTAVSSVVASVFVVLFMSPFDVVSTRIFNQPVDPVTKKGLYYTGTIDALGKIWKEEGSSAYLKGLRAGYPRHALQTILTMTIWDALKNFYDSWKNSTAQALAMGMETCTVDEVMVVSGLFHKQPHIQKAGSKFVLPGVQKFQKMSLKLITLDLESRGATTKLGVPINCKGTAQVKIPGTDLKMVERAVRCFLGKTDYQIKEALKQTMEGHQRAIIGSMTVEEIWKAHDKVKFNREVHETAATDLMKFGFTITSYTLNDQNDDNGYFESIGKGVDARVKADGRIGKARHEMTTIIGQSKANRAQAESFFTNEKQRKEAERDKRLQAAINEKEVQTKKAISDLAKKLQEAKTKQNVKIAEMEVKVQEKRRQIEIQEQEIMRRKKELDARIRKPAEAEKYKMEIEAEAARQRMVLEAEGEAELIKLQGEAEAFAINEKAKAEAQQMRRKAEAWNKYQDAAIVDMILDTLPQVAQEIAAPLANARKITMVSTGGGHIGCAKLAGEVLDIIHRNLNSILCESAFVITIPNFSSGFPESSDDEQECVDTVPHICRPNTCSLFSNYCRKTCDLCNPQQNGALSWIDEFFGDFNGNMQIIGSTPGMGSFPFPKPSKGHKEFKLTKCPPRSGPLPRNYLGTLSTSASGRKCQNWTSQYPHHHDKTPEVFPNKNLGDHNYCRNPDDDINGSWCFTEDPNLRWEYCDNTDFACNECMFDNGGCREEYECLDTNRLKEGTVVCTLPEETTTTVMSTYTTDQPTTEYSTAPDSFVPQRVYPDQTMETCGMPKVPSGRQLRIVNGEESSWGQHPWMLAVGYKKKITCGGTIISRKFGLTAAHCIGGNYADNSVYAGVFNIKDLTKKDRDLSAAAKERIFRSNLRRYFVPQEYDPKKSDEHDIAVLEFEKVLEYTDYIQPACLPTTRPGKDQWCEVAGWGATTKTPSFRNTFEMISDGFPTGLFQHMFNGIFGGRKRRDTVEVLAKDRSQTILTANLHVVAQEKCHKTYQKMFTNNMFCAKSDNGADTCQGDSGGPFMCENEDGAWTVSGITSWGRGCALDGYPGVYTSVVKYLDWIIDVQNDKVQSFKKPHLQDGASSGQGIQVVEIPMFAFFGRD</sequence>
<dbReference type="CDD" id="cd03399">
    <property type="entry name" value="SPFH_flotillin"/>
    <property type="match status" value="1"/>
</dbReference>
<evidence type="ECO:0000256" key="9">
    <source>
        <dbReference type="ARBA" id="ARBA00023128"/>
    </source>
</evidence>
<dbReference type="InterPro" id="IPR038178">
    <property type="entry name" value="Kringle_sf"/>
</dbReference>
<feature type="repeat" description="Solcar" evidence="13">
    <location>
        <begin position="4"/>
        <end position="95"/>
    </location>
</feature>
<dbReference type="Gene3D" id="2.40.20.10">
    <property type="entry name" value="Plasminogen Kringle 4"/>
    <property type="match status" value="1"/>
</dbReference>
<accession>A0ABN7RLR2</accession>
<dbReference type="InterPro" id="IPR001254">
    <property type="entry name" value="Trypsin_dom"/>
</dbReference>
<dbReference type="PROSITE" id="PS50070">
    <property type="entry name" value="KRINGLE_2"/>
    <property type="match status" value="1"/>
</dbReference>
<keyword evidence="11" id="KW-1015">Disulfide bond</keyword>
<reference evidence="18 19" key="1">
    <citation type="submission" date="2021-04" db="EMBL/GenBank/DDBJ databases">
        <authorList>
            <person name="Bliznina A."/>
        </authorList>
    </citation>
    <scope>NUCLEOTIDE SEQUENCE [LARGE SCALE GENOMIC DNA]</scope>
</reference>
<keyword evidence="3" id="KW-0813">Transport</keyword>
<dbReference type="PROSITE" id="PS00135">
    <property type="entry name" value="TRYPSIN_SER"/>
    <property type="match status" value="1"/>
</dbReference>
<dbReference type="SUPFAM" id="SSF57440">
    <property type="entry name" value="Kringle-like"/>
    <property type="match status" value="1"/>
</dbReference>
<evidence type="ECO:0000256" key="6">
    <source>
        <dbReference type="ARBA" id="ARBA00022737"/>
    </source>
</evidence>
<keyword evidence="10 13" id="KW-0472">Membrane</keyword>
<dbReference type="Pfam" id="PF00089">
    <property type="entry name" value="Trypsin"/>
    <property type="match status" value="2"/>
</dbReference>
<dbReference type="PANTHER" id="PTHR45928:SF1">
    <property type="entry name" value="RE38146P"/>
    <property type="match status" value="1"/>
</dbReference>
<evidence type="ECO:0000313" key="19">
    <source>
        <dbReference type="Proteomes" id="UP001158576"/>
    </source>
</evidence>
<dbReference type="Pfam" id="PF01145">
    <property type="entry name" value="Band_7"/>
    <property type="match status" value="1"/>
</dbReference>
<comment type="similarity">
    <text evidence="2">Belongs to the mitochondrial carrier (TC 2.A.29) family.</text>
</comment>
<keyword evidence="14" id="KW-0645">Protease</keyword>
<dbReference type="Pfam" id="PF00153">
    <property type="entry name" value="Mito_carr"/>
    <property type="match status" value="3"/>
</dbReference>
<dbReference type="EMBL" id="OU015568">
    <property type="protein sequence ID" value="CAG5077768.1"/>
    <property type="molecule type" value="Genomic_DNA"/>
</dbReference>
<protein>
    <submittedName>
        <fullName evidence="18">Oidioi.mRNA.OKI2018_I69.PAR.g8807.t1.cds</fullName>
    </submittedName>
</protein>
<organism evidence="18 19">
    <name type="scientific">Oikopleura dioica</name>
    <name type="common">Tunicate</name>
    <dbReference type="NCBI Taxonomy" id="34765"/>
    <lineage>
        <taxon>Eukaryota</taxon>
        <taxon>Metazoa</taxon>
        <taxon>Chordata</taxon>
        <taxon>Tunicata</taxon>
        <taxon>Appendicularia</taxon>
        <taxon>Copelata</taxon>
        <taxon>Oikopleuridae</taxon>
        <taxon>Oikopleura</taxon>
    </lineage>
</organism>
<dbReference type="CDD" id="cd00190">
    <property type="entry name" value="Tryp_SPc"/>
    <property type="match status" value="1"/>
</dbReference>
<comment type="caution">
    <text evidence="12">Lacks conserved residue(s) required for the propagation of feature annotation.</text>
</comment>
<evidence type="ECO:0000256" key="10">
    <source>
        <dbReference type="ARBA" id="ARBA00023136"/>
    </source>
</evidence>
<dbReference type="InterPro" id="IPR009003">
    <property type="entry name" value="Peptidase_S1_PA"/>
</dbReference>
<dbReference type="SMART" id="SM00130">
    <property type="entry name" value="KR"/>
    <property type="match status" value="1"/>
</dbReference>
<dbReference type="PRINTS" id="PR00722">
    <property type="entry name" value="CHYMOTRYPSIN"/>
</dbReference>
<dbReference type="InterPro" id="IPR000001">
    <property type="entry name" value="Kringle"/>
</dbReference>
<keyword evidence="5 13" id="KW-0812">Transmembrane</keyword>
<evidence type="ECO:0000256" key="5">
    <source>
        <dbReference type="ARBA" id="ARBA00022692"/>
    </source>
</evidence>
<keyword evidence="8" id="KW-1133">Transmembrane helix</keyword>
<dbReference type="CDD" id="cd00108">
    <property type="entry name" value="KR"/>
    <property type="match status" value="1"/>
</dbReference>
<keyword evidence="6" id="KW-0677">Repeat</keyword>
<keyword evidence="9" id="KW-0496">Mitochondrion</keyword>
<dbReference type="InterPro" id="IPR018056">
    <property type="entry name" value="Kringle_CS"/>
</dbReference>
<gene>
    <name evidence="18" type="ORF">OKIOD_LOCUS365</name>
</gene>
<evidence type="ECO:0000256" key="2">
    <source>
        <dbReference type="ARBA" id="ARBA00006375"/>
    </source>
</evidence>
<proteinExistence type="inferred from homology"/>
<dbReference type="Gene3D" id="1.50.40.10">
    <property type="entry name" value="Mitochondrial carrier domain"/>
    <property type="match status" value="1"/>
</dbReference>
<dbReference type="CDD" id="cd06503">
    <property type="entry name" value="ATP-synt_Fo_b"/>
    <property type="match status" value="1"/>
</dbReference>
<feature type="repeat" description="Solcar" evidence="13">
    <location>
        <begin position="195"/>
        <end position="287"/>
    </location>
</feature>
<dbReference type="InterPro" id="IPR051508">
    <property type="entry name" value="Mito_Carrier_Antiporter"/>
</dbReference>
<evidence type="ECO:0000256" key="12">
    <source>
        <dbReference type="PROSITE-ProRule" id="PRU00121"/>
    </source>
</evidence>
<dbReference type="SUPFAM" id="SSF103506">
    <property type="entry name" value="Mitochondrial carrier"/>
    <property type="match status" value="1"/>
</dbReference>
<dbReference type="SMART" id="SM00020">
    <property type="entry name" value="Tryp_SPc"/>
    <property type="match status" value="1"/>
</dbReference>
<dbReference type="InterPro" id="IPR001107">
    <property type="entry name" value="Band_7"/>
</dbReference>
<dbReference type="PROSITE" id="PS50920">
    <property type="entry name" value="SOLCAR"/>
    <property type="match status" value="3"/>
</dbReference>
<dbReference type="Pfam" id="PF00051">
    <property type="entry name" value="Kringle"/>
    <property type="match status" value="1"/>
</dbReference>
<keyword evidence="14" id="KW-0378">Hydrolase</keyword>
<dbReference type="SUPFAM" id="SSF117892">
    <property type="entry name" value="Band 7/SPFH domain"/>
    <property type="match status" value="1"/>
</dbReference>
<feature type="repeat" description="Solcar" evidence="13">
    <location>
        <begin position="98"/>
        <end position="187"/>
    </location>
</feature>
<evidence type="ECO:0000256" key="13">
    <source>
        <dbReference type="PROSITE-ProRule" id="PRU00282"/>
    </source>
</evidence>
<evidence type="ECO:0000256" key="11">
    <source>
        <dbReference type="ARBA" id="ARBA00023157"/>
    </source>
</evidence>
<feature type="coiled-coil region" evidence="15">
    <location>
        <begin position="540"/>
        <end position="585"/>
    </location>
</feature>
<keyword evidence="7" id="KW-0999">Mitochondrion inner membrane</keyword>
<dbReference type="InterPro" id="IPR018108">
    <property type="entry name" value="MCP_transmembrane"/>
</dbReference>
<dbReference type="InterPro" id="IPR036013">
    <property type="entry name" value="Band_7/SPFH_dom_sf"/>
</dbReference>
<feature type="domain" description="Kringle" evidence="16">
    <location>
        <begin position="825"/>
        <end position="903"/>
    </location>
</feature>
<dbReference type="PANTHER" id="PTHR45928">
    <property type="entry name" value="RE38146P"/>
    <property type="match status" value="1"/>
</dbReference>
<evidence type="ECO:0000256" key="4">
    <source>
        <dbReference type="ARBA" id="ARBA00022572"/>
    </source>
</evidence>
<dbReference type="InterPro" id="IPR018114">
    <property type="entry name" value="TRYPSIN_HIS"/>
</dbReference>
<dbReference type="InterPro" id="IPR043504">
    <property type="entry name" value="Peptidase_S1_PA_chymotrypsin"/>
</dbReference>